<evidence type="ECO:0000256" key="6">
    <source>
        <dbReference type="ARBA" id="ARBA00022694"/>
    </source>
</evidence>
<evidence type="ECO:0000256" key="3">
    <source>
        <dbReference type="ARBA" id="ARBA00022630"/>
    </source>
</evidence>
<reference evidence="11" key="1">
    <citation type="submission" date="2022-06" db="EMBL/GenBank/DDBJ databases">
        <title>Sneathiella actinostolidae sp. nov., isolated from a sea anemonein the Western Pacific Ocean.</title>
        <authorList>
            <person name="Wei M.J."/>
        </authorList>
    </citation>
    <scope>NUCLEOTIDE SEQUENCE</scope>
    <source>
        <strain evidence="11">PHK-P5</strain>
    </source>
</reference>
<dbReference type="SUPFAM" id="SSF51905">
    <property type="entry name" value="FAD/NAD(P)-binding domain"/>
    <property type="match status" value="1"/>
</dbReference>
<dbReference type="Gene3D" id="3.30.9.10">
    <property type="entry name" value="D-Amino Acid Oxidase, subunit A, domain 2"/>
    <property type="match status" value="1"/>
</dbReference>
<feature type="domain" description="FAD dependent oxidoreductase" evidence="10">
    <location>
        <begin position="2"/>
        <end position="319"/>
    </location>
</feature>
<keyword evidence="5" id="KW-0949">S-adenosyl-L-methionine</keyword>
<evidence type="ECO:0000256" key="1">
    <source>
        <dbReference type="ARBA" id="ARBA00022490"/>
    </source>
</evidence>
<evidence type="ECO:0000256" key="5">
    <source>
        <dbReference type="ARBA" id="ARBA00022691"/>
    </source>
</evidence>
<dbReference type="InterPro" id="IPR017610">
    <property type="entry name" value="tRNA_S-uridine_synth_MnmC_C"/>
</dbReference>
<keyword evidence="3" id="KW-0285">Flavoprotein</keyword>
<keyword evidence="1" id="KW-0963">Cytoplasm</keyword>
<proteinExistence type="predicted"/>
<dbReference type="Gene3D" id="3.50.50.60">
    <property type="entry name" value="FAD/NAD(P)-binding domain"/>
    <property type="match status" value="1"/>
</dbReference>
<keyword evidence="4 11" id="KW-0808">Transferase</keyword>
<dbReference type="InterPro" id="IPR036188">
    <property type="entry name" value="FAD/NAD-bd_sf"/>
</dbReference>
<evidence type="ECO:0000313" key="11">
    <source>
        <dbReference type="EMBL" id="USG63188.1"/>
    </source>
</evidence>
<keyword evidence="7" id="KW-0274">FAD</keyword>
<keyword evidence="8" id="KW-0560">Oxidoreductase</keyword>
<dbReference type="InterPro" id="IPR006076">
    <property type="entry name" value="FAD-dep_OxRdtase"/>
</dbReference>
<dbReference type="Proteomes" id="UP001056291">
    <property type="component" value="Chromosome"/>
</dbReference>
<dbReference type="GO" id="GO:0032259">
    <property type="term" value="P:methylation"/>
    <property type="evidence" value="ECO:0007669"/>
    <property type="project" value="UniProtKB-KW"/>
</dbReference>
<gene>
    <name evidence="11" type="primary">mnmC</name>
    <name evidence="11" type="ORF">NBZ79_09390</name>
</gene>
<evidence type="ECO:0000256" key="4">
    <source>
        <dbReference type="ARBA" id="ARBA00022679"/>
    </source>
</evidence>
<organism evidence="11 12">
    <name type="scientific">Sneathiella marina</name>
    <dbReference type="NCBI Taxonomy" id="2950108"/>
    <lineage>
        <taxon>Bacteria</taxon>
        <taxon>Pseudomonadati</taxon>
        <taxon>Pseudomonadota</taxon>
        <taxon>Alphaproteobacteria</taxon>
        <taxon>Sneathiellales</taxon>
        <taxon>Sneathiellaceae</taxon>
        <taxon>Sneathiella</taxon>
    </lineage>
</organism>
<keyword evidence="2 11" id="KW-0489">Methyltransferase</keyword>
<evidence type="ECO:0000256" key="9">
    <source>
        <dbReference type="ARBA" id="ARBA00023268"/>
    </source>
</evidence>
<dbReference type="Pfam" id="PF01266">
    <property type="entry name" value="DAO"/>
    <property type="match status" value="1"/>
</dbReference>
<dbReference type="EMBL" id="CP098747">
    <property type="protein sequence ID" value="USG63188.1"/>
    <property type="molecule type" value="Genomic_DNA"/>
</dbReference>
<protein>
    <submittedName>
        <fullName evidence="11">FAD-dependent 5-carboxymethylaminomethyl-2-thiouridine(34) oxidoreductase MnmC</fullName>
        <ecNumber evidence="11">2.1.1.61</ecNumber>
    </submittedName>
</protein>
<evidence type="ECO:0000256" key="2">
    <source>
        <dbReference type="ARBA" id="ARBA00022603"/>
    </source>
</evidence>
<evidence type="ECO:0000256" key="7">
    <source>
        <dbReference type="ARBA" id="ARBA00022827"/>
    </source>
</evidence>
<keyword evidence="9" id="KW-0511">Multifunctional enzyme</keyword>
<dbReference type="PANTHER" id="PTHR13847:SF283">
    <property type="entry name" value="TRNA 5-METHYLAMINOMETHYL-2-THIOURIDINE BIOSYNTHESIS BIFUNCTIONAL PROTEIN MNMC"/>
    <property type="match status" value="1"/>
</dbReference>
<dbReference type="GO" id="GO:0004808">
    <property type="term" value="F:tRNA (5-methylaminomethyl-2-thiouridylate)(34)-methyltransferase activity"/>
    <property type="evidence" value="ECO:0007669"/>
    <property type="project" value="UniProtKB-EC"/>
</dbReference>
<sequence>MKVAILGGGMAGCALAHILRQSGAEPVLYEAGPALASGASGNECGLYNPRFSALRSAESDFYAAAYAQALCQFQTLEGIDWTPCGSLHLMTSDKIRDRLRRTQENWGWEAAHMRLVSRIEASEIAGIELRHDALYLPEGGYVSPKKLCAAYARNIEVHLNAEITDLAEIDAPVTVLACGPAVAKFAPTLPLIPVRGQITQVAATARSAALNCNLCHSGYMTPAHNGEHTLGATFQPDTEDSDLRAEDDQENIDRLAEIIPGLESGLTVTGQRASVRATSRNRFPIIGALPGHDHVYMSAAHGSYGILSSLMSAHLLTDMILNRPRCLPTDVIKALSPTRFKKRG</sequence>
<evidence type="ECO:0000256" key="8">
    <source>
        <dbReference type="ARBA" id="ARBA00023002"/>
    </source>
</evidence>
<dbReference type="RefSeq" id="WP_251937875.1">
    <property type="nucleotide sequence ID" value="NZ_CP098747.1"/>
</dbReference>
<dbReference type="EC" id="2.1.1.61" evidence="11"/>
<keyword evidence="12" id="KW-1185">Reference proteome</keyword>
<dbReference type="NCBIfam" id="TIGR03197">
    <property type="entry name" value="MnmC_Cterm"/>
    <property type="match status" value="1"/>
</dbReference>
<name>A0ABY4WAL6_9PROT</name>
<evidence type="ECO:0000259" key="10">
    <source>
        <dbReference type="Pfam" id="PF01266"/>
    </source>
</evidence>
<dbReference type="SUPFAM" id="SSF54373">
    <property type="entry name" value="FAD-linked reductases, C-terminal domain"/>
    <property type="match status" value="1"/>
</dbReference>
<evidence type="ECO:0000313" key="12">
    <source>
        <dbReference type="Proteomes" id="UP001056291"/>
    </source>
</evidence>
<keyword evidence="6" id="KW-0819">tRNA processing</keyword>
<accession>A0ABY4WAL6</accession>
<dbReference type="PANTHER" id="PTHR13847">
    <property type="entry name" value="SARCOSINE DEHYDROGENASE-RELATED"/>
    <property type="match status" value="1"/>
</dbReference>